<feature type="region of interest" description="Disordered" evidence="1">
    <location>
        <begin position="28"/>
        <end position="95"/>
    </location>
</feature>
<feature type="signal peptide" evidence="2">
    <location>
        <begin position="1"/>
        <end position="30"/>
    </location>
</feature>
<dbReference type="Proteomes" id="UP000266177">
    <property type="component" value="Unassembled WGS sequence"/>
</dbReference>
<feature type="compositionally biased region" description="Basic and acidic residues" evidence="1">
    <location>
        <begin position="56"/>
        <end position="65"/>
    </location>
</feature>
<accession>A0A3A3GKH4</accession>
<reference evidence="3 4" key="1">
    <citation type="submission" date="2018-09" db="EMBL/GenBank/DDBJ databases">
        <title>Paenibacillus SK2017-BO5.</title>
        <authorList>
            <person name="Piskunova J.V."/>
            <person name="Dubiley S.A."/>
            <person name="Severinov K.V."/>
        </authorList>
    </citation>
    <scope>NUCLEOTIDE SEQUENCE [LARGE SCALE GENOMIC DNA]</scope>
    <source>
        <strain evidence="3 4">BO5</strain>
    </source>
</reference>
<comment type="caution">
    <text evidence="3">The sequence shown here is derived from an EMBL/GenBank/DDBJ whole genome shotgun (WGS) entry which is preliminary data.</text>
</comment>
<evidence type="ECO:0000256" key="2">
    <source>
        <dbReference type="SAM" id="SignalP"/>
    </source>
</evidence>
<name>A0A3A3GKH4_PANTH</name>
<feature type="compositionally biased region" description="Polar residues" evidence="1">
    <location>
        <begin position="66"/>
        <end position="79"/>
    </location>
</feature>
<dbReference type="PROSITE" id="PS51257">
    <property type="entry name" value="PROKAR_LIPOPROTEIN"/>
    <property type="match status" value="1"/>
</dbReference>
<keyword evidence="2" id="KW-0732">Signal</keyword>
<gene>
    <name evidence="3" type="ORF">DQX05_16370</name>
</gene>
<evidence type="ECO:0000313" key="4">
    <source>
        <dbReference type="Proteomes" id="UP000266177"/>
    </source>
</evidence>
<sequence length="217" mass="23116">MTRAPITRMIYMVAAAAALGALLSGCSAQAGSVPPANPKTTSAAKTGPAEETPAAGKDKTQERTEIASNKDNSRPSSATGEEAEFNRKQPKLKGIGLTDTEEKVRQLWGAPVSQFMMDDEEPIHVLEYDGFSFGCHDNDEVVFVEVSGDSLSTGIKGLHIGGKSDTAVKSLGNPDQDTGYAWSYQAVNALLRLDLDPKTGKIQSVKLFPMEENALKA</sequence>
<evidence type="ECO:0000313" key="3">
    <source>
        <dbReference type="EMBL" id="RJG22803.1"/>
    </source>
</evidence>
<feature type="chain" id="PRO_5017347420" evidence="2">
    <location>
        <begin position="31"/>
        <end position="217"/>
    </location>
</feature>
<dbReference type="AlphaFoldDB" id="A0A3A3GKH4"/>
<keyword evidence="3" id="KW-0449">Lipoprotein</keyword>
<dbReference type="OrthoDB" id="2678624at2"/>
<protein>
    <submittedName>
        <fullName evidence="3">DNA uptake lipoprotein</fullName>
    </submittedName>
</protein>
<organism evidence="3 4">
    <name type="scientific">Paenibacillus thiaminolyticus</name>
    <name type="common">Bacillus thiaminolyticus</name>
    <dbReference type="NCBI Taxonomy" id="49283"/>
    <lineage>
        <taxon>Bacteria</taxon>
        <taxon>Bacillati</taxon>
        <taxon>Bacillota</taxon>
        <taxon>Bacilli</taxon>
        <taxon>Bacillales</taxon>
        <taxon>Paenibacillaceae</taxon>
        <taxon>Paenibacillus</taxon>
    </lineage>
</organism>
<dbReference type="RefSeq" id="WP_119794613.1">
    <property type="nucleotide sequence ID" value="NZ_QYZD01000014.1"/>
</dbReference>
<evidence type="ECO:0000256" key="1">
    <source>
        <dbReference type="SAM" id="MobiDB-lite"/>
    </source>
</evidence>
<dbReference type="EMBL" id="QYZD01000014">
    <property type="protein sequence ID" value="RJG22803.1"/>
    <property type="molecule type" value="Genomic_DNA"/>
</dbReference>
<proteinExistence type="predicted"/>